<dbReference type="NCBIfam" id="TIGR01320">
    <property type="entry name" value="mal_quin_oxido"/>
    <property type="match status" value="1"/>
</dbReference>
<evidence type="ECO:0000313" key="10">
    <source>
        <dbReference type="Proteomes" id="UP001501736"/>
    </source>
</evidence>
<comment type="catalytic activity">
    <reaction evidence="1 8">
        <text>(S)-malate + a quinone = a quinol + oxaloacetate</text>
        <dbReference type="Rhea" id="RHEA:46012"/>
        <dbReference type="ChEBI" id="CHEBI:15589"/>
        <dbReference type="ChEBI" id="CHEBI:16452"/>
        <dbReference type="ChEBI" id="CHEBI:24646"/>
        <dbReference type="ChEBI" id="CHEBI:132124"/>
        <dbReference type="EC" id="1.1.5.4"/>
    </reaction>
</comment>
<dbReference type="Gene3D" id="3.30.9.10">
    <property type="entry name" value="D-Amino Acid Oxidase, subunit A, domain 2"/>
    <property type="match status" value="1"/>
</dbReference>
<dbReference type="Gene3D" id="3.50.50.60">
    <property type="entry name" value="FAD/NAD(P)-binding domain"/>
    <property type="match status" value="1"/>
</dbReference>
<comment type="caution">
    <text evidence="9">The sequence shown here is derived from an EMBL/GenBank/DDBJ whole genome shotgun (WGS) entry which is preliminary data.</text>
</comment>
<dbReference type="Pfam" id="PF06039">
    <property type="entry name" value="Mqo"/>
    <property type="match status" value="1"/>
</dbReference>
<dbReference type="Proteomes" id="UP001501736">
    <property type="component" value="Unassembled WGS sequence"/>
</dbReference>
<evidence type="ECO:0000256" key="2">
    <source>
        <dbReference type="ARBA" id="ARBA00001974"/>
    </source>
</evidence>
<keyword evidence="7 8" id="KW-0560">Oxidoreductase</keyword>
<evidence type="ECO:0000256" key="8">
    <source>
        <dbReference type="HAMAP-Rule" id="MF_00212"/>
    </source>
</evidence>
<name>A0ABP6RCV1_9MICC</name>
<evidence type="ECO:0000256" key="5">
    <source>
        <dbReference type="ARBA" id="ARBA00022630"/>
    </source>
</evidence>
<evidence type="ECO:0000313" key="9">
    <source>
        <dbReference type="EMBL" id="GAA3282614.1"/>
    </source>
</evidence>
<dbReference type="NCBIfam" id="NF003611">
    <property type="entry name" value="PRK05257.3-2"/>
    <property type="match status" value="1"/>
</dbReference>
<evidence type="ECO:0000256" key="4">
    <source>
        <dbReference type="ARBA" id="ARBA00022532"/>
    </source>
</evidence>
<sequence>MDVDDSNIRSMSPSSSTPTEQFDVILVGAGIMSMTLGAVLSELEPHWSIGVFESLDRAGRESSDAWNNAGTGHAALCELNYTPQDASGRISPAKAIGINEQFQVSRQLWSHWVEEGVLGAPRTFITGLPHMSFVRGDAHVDYLRRRYENLARQPVFSAMRHTEDPCTIDRWAPLLMRGRASDETVAATRVEDGTDVDFGAMTRQLAAHLDGARASFRHRRRVTAMEQDSSGCWSLRAVNTATGEQTPMSAKYVFVGAGGGTLKLLQSAGLPQVRGYAGFPVGGQFLRTTDPETVQEHHAKVYGLPRPGAPPMSVPHLDTRVVDGERAVLFGPYASFSPRFLAQGRRTDLIASLRRDNILPLLHVAQDRRDLVRFLVKEVAASRRSRADQLFDYVPAADPERWELLTAGQRVQVIKPGPAVDGKPGRGQVKLFGTELVVSRDRTVAGLLGASPGASTAPEIVLRTLSEVFPEKRAAWEPRLVEMIPSYGRALNEDPRLLEELAEATSRRLDLG</sequence>
<dbReference type="EC" id="1.1.5.4" evidence="8"/>
<organism evidence="9 10">
    <name type="scientific">Nesterenkonia halobia</name>
    <dbReference type="NCBI Taxonomy" id="37922"/>
    <lineage>
        <taxon>Bacteria</taxon>
        <taxon>Bacillati</taxon>
        <taxon>Actinomycetota</taxon>
        <taxon>Actinomycetes</taxon>
        <taxon>Micrococcales</taxon>
        <taxon>Micrococcaceae</taxon>
        <taxon>Nesterenkonia</taxon>
    </lineage>
</organism>
<evidence type="ECO:0000256" key="3">
    <source>
        <dbReference type="ARBA" id="ARBA00005012"/>
    </source>
</evidence>
<dbReference type="SUPFAM" id="SSF51905">
    <property type="entry name" value="FAD/NAD(P)-binding domain"/>
    <property type="match status" value="1"/>
</dbReference>
<evidence type="ECO:0000256" key="7">
    <source>
        <dbReference type="ARBA" id="ARBA00023002"/>
    </source>
</evidence>
<dbReference type="EMBL" id="BAAAYG010000003">
    <property type="protein sequence ID" value="GAA3282614.1"/>
    <property type="molecule type" value="Genomic_DNA"/>
</dbReference>
<keyword evidence="10" id="KW-1185">Reference proteome</keyword>
<evidence type="ECO:0000256" key="1">
    <source>
        <dbReference type="ARBA" id="ARBA00001139"/>
    </source>
</evidence>
<keyword evidence="4 8" id="KW-0816">Tricarboxylic acid cycle</keyword>
<comment type="cofactor">
    <cofactor evidence="2 8">
        <name>FAD</name>
        <dbReference type="ChEBI" id="CHEBI:57692"/>
    </cofactor>
</comment>
<comment type="similarity">
    <text evidence="8">Belongs to the MQO family.</text>
</comment>
<dbReference type="InterPro" id="IPR006231">
    <property type="entry name" value="MQO"/>
</dbReference>
<keyword evidence="5 8" id="KW-0285">Flavoprotein</keyword>
<comment type="pathway">
    <text evidence="3 8">Carbohydrate metabolism; tricarboxylic acid cycle; oxaloacetate from (S)-malate (quinone route): step 1/1.</text>
</comment>
<dbReference type="PANTHER" id="PTHR43104:SF2">
    <property type="entry name" value="L-2-HYDROXYGLUTARATE DEHYDROGENASE, MITOCHONDRIAL"/>
    <property type="match status" value="1"/>
</dbReference>
<dbReference type="NCBIfam" id="NF003606">
    <property type="entry name" value="PRK05257.2-1"/>
    <property type="match status" value="1"/>
</dbReference>
<keyword evidence="6 8" id="KW-0274">FAD</keyword>
<dbReference type="HAMAP" id="MF_00212">
    <property type="entry name" value="MQO"/>
    <property type="match status" value="1"/>
</dbReference>
<reference evidence="10" key="1">
    <citation type="journal article" date="2019" name="Int. J. Syst. Evol. Microbiol.">
        <title>The Global Catalogue of Microorganisms (GCM) 10K type strain sequencing project: providing services to taxonomists for standard genome sequencing and annotation.</title>
        <authorList>
            <consortium name="The Broad Institute Genomics Platform"/>
            <consortium name="The Broad Institute Genome Sequencing Center for Infectious Disease"/>
            <person name="Wu L."/>
            <person name="Ma J."/>
        </authorList>
    </citation>
    <scope>NUCLEOTIDE SEQUENCE [LARGE SCALE GENOMIC DNA]</scope>
    <source>
        <strain evidence="10">JCM 11483</strain>
    </source>
</reference>
<dbReference type="PANTHER" id="PTHR43104">
    <property type="entry name" value="L-2-HYDROXYGLUTARATE DEHYDROGENASE, MITOCHONDRIAL"/>
    <property type="match status" value="1"/>
</dbReference>
<proteinExistence type="inferred from homology"/>
<gene>
    <name evidence="8" type="primary">mqo</name>
    <name evidence="9" type="ORF">GCM10020260_09990</name>
</gene>
<accession>A0ABP6RCV1</accession>
<evidence type="ECO:0000256" key="6">
    <source>
        <dbReference type="ARBA" id="ARBA00022827"/>
    </source>
</evidence>
<protein>
    <recommendedName>
        <fullName evidence="8">Probable malate:quinone oxidoreductase</fullName>
        <ecNumber evidence="8">1.1.5.4</ecNumber>
    </recommendedName>
    <alternativeName>
        <fullName evidence="8">MQO</fullName>
    </alternativeName>
    <alternativeName>
        <fullName evidence="8">Malate dehydrogenase [quinone]</fullName>
    </alternativeName>
</protein>
<dbReference type="InterPro" id="IPR036188">
    <property type="entry name" value="FAD/NAD-bd_sf"/>
</dbReference>